<name>A0A1J8R1Y2_9AGAM</name>
<sequence>MLNGSGPYIRRIQDTSLLKRTSIVILPLYALVPFDESLVYRFSSPLLSVAGQRLVLNLKSLKTRSYTSRDLSLEVDRQLEAFAEADCPIALDDVGDLESGRGASDSGNSSHD</sequence>
<reference evidence="1 2" key="1">
    <citation type="submission" date="2016-03" db="EMBL/GenBank/DDBJ databases">
        <title>Comparative genomics of the ectomycorrhizal sister species Rhizopogon vinicolor and Rhizopogon vesiculosus (Basidiomycota: Boletales) reveals a divergence of the mating type B locus.</title>
        <authorList>
            <person name="Mujic A.B."/>
            <person name="Kuo A."/>
            <person name="Tritt A."/>
            <person name="Lipzen A."/>
            <person name="Chen C."/>
            <person name="Johnson J."/>
            <person name="Sharma A."/>
            <person name="Barry K."/>
            <person name="Grigoriev I.V."/>
            <person name="Spatafora J.W."/>
        </authorList>
    </citation>
    <scope>NUCLEOTIDE SEQUENCE [LARGE SCALE GENOMIC DNA]</scope>
    <source>
        <strain evidence="1 2">AM-OR11-056</strain>
    </source>
</reference>
<dbReference type="EMBL" id="LVVM01000946">
    <property type="protein sequence ID" value="OJA19649.1"/>
    <property type="molecule type" value="Genomic_DNA"/>
</dbReference>
<dbReference type="OrthoDB" id="2659106at2759"/>
<organism evidence="1 2">
    <name type="scientific">Rhizopogon vesiculosus</name>
    <dbReference type="NCBI Taxonomy" id="180088"/>
    <lineage>
        <taxon>Eukaryota</taxon>
        <taxon>Fungi</taxon>
        <taxon>Dikarya</taxon>
        <taxon>Basidiomycota</taxon>
        <taxon>Agaricomycotina</taxon>
        <taxon>Agaricomycetes</taxon>
        <taxon>Agaricomycetidae</taxon>
        <taxon>Boletales</taxon>
        <taxon>Suillineae</taxon>
        <taxon>Rhizopogonaceae</taxon>
        <taxon>Rhizopogon</taxon>
    </lineage>
</organism>
<evidence type="ECO:0000313" key="1">
    <source>
        <dbReference type="EMBL" id="OJA19649.1"/>
    </source>
</evidence>
<comment type="caution">
    <text evidence="1">The sequence shown here is derived from an EMBL/GenBank/DDBJ whole genome shotgun (WGS) entry which is preliminary data.</text>
</comment>
<proteinExistence type="predicted"/>
<evidence type="ECO:0000313" key="2">
    <source>
        <dbReference type="Proteomes" id="UP000183567"/>
    </source>
</evidence>
<accession>A0A1J8R1Y2</accession>
<dbReference type="AlphaFoldDB" id="A0A1J8R1Y2"/>
<keyword evidence="2" id="KW-1185">Reference proteome</keyword>
<dbReference type="Proteomes" id="UP000183567">
    <property type="component" value="Unassembled WGS sequence"/>
</dbReference>
<protein>
    <submittedName>
        <fullName evidence="1">Uncharacterized protein</fullName>
    </submittedName>
</protein>
<gene>
    <name evidence="1" type="ORF">AZE42_13692</name>
</gene>